<keyword evidence="1" id="KW-1133">Transmembrane helix</keyword>
<dbReference type="EMBL" id="LWRY01000085">
    <property type="protein sequence ID" value="OCX73197.1"/>
    <property type="molecule type" value="Genomic_DNA"/>
</dbReference>
<organism evidence="2 3">
    <name type="scientific">Acidithiobacillus thiooxidans</name>
    <name type="common">Thiobacillus thiooxidans</name>
    <dbReference type="NCBI Taxonomy" id="930"/>
    <lineage>
        <taxon>Bacteria</taxon>
        <taxon>Pseudomonadati</taxon>
        <taxon>Pseudomonadota</taxon>
        <taxon>Acidithiobacillia</taxon>
        <taxon>Acidithiobacillales</taxon>
        <taxon>Acidithiobacillaceae</taxon>
        <taxon>Acidithiobacillus</taxon>
    </lineage>
</organism>
<protein>
    <submittedName>
        <fullName evidence="2">Uncharacterized protein</fullName>
    </submittedName>
</protein>
<name>A0A1C2J0K5_ACITH</name>
<evidence type="ECO:0000313" key="2">
    <source>
        <dbReference type="EMBL" id="OCX73197.1"/>
    </source>
</evidence>
<sequence length="90" mass="10286">MSVDLEQPLIIKETQVPVRYIEKKSDGRIVVEMPVSRKRVIDVLVLEHELGNTEKEYKDMSSGENVALLTITGGFLALIWYLKRKGNGWL</sequence>
<gene>
    <name evidence="2" type="ORF">A6M23_08255</name>
</gene>
<proteinExistence type="predicted"/>
<dbReference type="AlphaFoldDB" id="A0A1C2J0K5"/>
<feature type="transmembrane region" description="Helical" evidence="1">
    <location>
        <begin position="65"/>
        <end position="82"/>
    </location>
</feature>
<reference evidence="2" key="1">
    <citation type="journal article" date="2016" name="Int. J. Mol. Sci.">
        <title>Comparative genomics of the extreme acidophile Acidithiobacillus thiooxidans reveals intraspecific divergence and niche adaptation.</title>
        <authorList>
            <person name="Zhang X."/>
            <person name="Feng X."/>
            <person name="Tao J."/>
            <person name="Ma L."/>
            <person name="Xiao Y."/>
            <person name="Liang Y."/>
            <person name="Liu X."/>
            <person name="Yin H."/>
        </authorList>
    </citation>
    <scope>NUCLEOTIDE SEQUENCE [LARGE SCALE GENOMIC DNA]</scope>
    <source>
        <strain evidence="2">DXS-W</strain>
    </source>
</reference>
<evidence type="ECO:0000256" key="1">
    <source>
        <dbReference type="SAM" id="Phobius"/>
    </source>
</evidence>
<dbReference type="RefSeq" id="WP_065974612.1">
    <property type="nucleotide sequence ID" value="NZ_JAAVXF010000337.1"/>
</dbReference>
<accession>A0A1C2J0K5</accession>
<comment type="caution">
    <text evidence="2">The sequence shown here is derived from an EMBL/GenBank/DDBJ whole genome shotgun (WGS) entry which is preliminary data.</text>
</comment>
<keyword evidence="3" id="KW-1185">Reference proteome</keyword>
<dbReference type="Proteomes" id="UP000095008">
    <property type="component" value="Unassembled WGS sequence"/>
</dbReference>
<keyword evidence="1" id="KW-0812">Transmembrane</keyword>
<keyword evidence="1" id="KW-0472">Membrane</keyword>
<evidence type="ECO:0000313" key="3">
    <source>
        <dbReference type="Proteomes" id="UP000095008"/>
    </source>
</evidence>